<dbReference type="InterPro" id="IPR052039">
    <property type="entry name" value="Caspase-related_regulators"/>
</dbReference>
<feature type="transmembrane region" description="Helical" evidence="2">
    <location>
        <begin position="403"/>
        <end position="426"/>
    </location>
</feature>
<protein>
    <submittedName>
        <fullName evidence="4">Caspase family protein</fullName>
    </submittedName>
</protein>
<feature type="domain" description="Peptidase C14 caspase" evidence="3">
    <location>
        <begin position="7"/>
        <end position="255"/>
    </location>
</feature>
<feature type="region of interest" description="Disordered" evidence="1">
    <location>
        <begin position="349"/>
        <end position="375"/>
    </location>
</feature>
<evidence type="ECO:0000313" key="5">
    <source>
        <dbReference type="Proteomes" id="UP000617628"/>
    </source>
</evidence>
<feature type="compositionally biased region" description="Basic and acidic residues" evidence="1">
    <location>
        <begin position="363"/>
        <end position="373"/>
    </location>
</feature>
<sequence length="469" mass="50920">MSRHDSFALVVGISRYRDEAITPLNYTNADAKAFADLLTDEKICGVPKENVRLLVDEEATLFAIKDSISGWLASRAGADSTAIIFYAGHGDVEPDRTQTSADALSNYLLPYDANAQNLYASALSKEEFQGLVKTVRCKRSVILMDACHSGGVATVGSRKMSVGYSRDLYSSLAEGAGSTVIAAAAPNQLSWEDKELGHGVFTHHLLEALRGGADIDGDGRITMTEVFEYLKKRVPETARRLGGAEQTPVFKADMSEDIVLTVNPERIKELTEAALAKADAERSRIKEMRRKLFDFEREQHLPATAHNLANSLIERSNDSLSSQERGTLELMNAMIAGHVSVETFVRHCETHSEAAAPPSKPASVEEKREKEEPPPIASVAETQIAPTVQEGGPPAKVSSGFNLAMVLVSMLVPLAGLIVGLVYMVRSDQEEKKAGKRWVIVSCVAGVCWFLFMACAAAFSAGLGDPYYY</sequence>
<dbReference type="GO" id="GO:0006508">
    <property type="term" value="P:proteolysis"/>
    <property type="evidence" value="ECO:0007669"/>
    <property type="project" value="InterPro"/>
</dbReference>
<evidence type="ECO:0000256" key="1">
    <source>
        <dbReference type="SAM" id="MobiDB-lite"/>
    </source>
</evidence>
<dbReference type="EMBL" id="JAENIL010000037">
    <property type="protein sequence ID" value="MBK1878900.1"/>
    <property type="molecule type" value="Genomic_DNA"/>
</dbReference>
<dbReference type="Gene3D" id="3.40.50.1460">
    <property type="match status" value="1"/>
</dbReference>
<organism evidence="4 5">
    <name type="scientific">Pelagicoccus mobilis</name>
    <dbReference type="NCBI Taxonomy" id="415221"/>
    <lineage>
        <taxon>Bacteria</taxon>
        <taxon>Pseudomonadati</taxon>
        <taxon>Verrucomicrobiota</taxon>
        <taxon>Opitutia</taxon>
        <taxon>Puniceicoccales</taxon>
        <taxon>Pelagicoccaceae</taxon>
        <taxon>Pelagicoccus</taxon>
    </lineage>
</organism>
<evidence type="ECO:0000313" key="4">
    <source>
        <dbReference type="EMBL" id="MBK1878900.1"/>
    </source>
</evidence>
<evidence type="ECO:0000259" key="3">
    <source>
        <dbReference type="Pfam" id="PF00656"/>
    </source>
</evidence>
<accession>A0A934VSD4</accession>
<dbReference type="SUPFAM" id="SSF52129">
    <property type="entry name" value="Caspase-like"/>
    <property type="match status" value="1"/>
</dbReference>
<proteinExistence type="predicted"/>
<dbReference type="GO" id="GO:0004197">
    <property type="term" value="F:cysteine-type endopeptidase activity"/>
    <property type="evidence" value="ECO:0007669"/>
    <property type="project" value="InterPro"/>
</dbReference>
<dbReference type="Pfam" id="PF00656">
    <property type="entry name" value="Peptidase_C14"/>
    <property type="match status" value="1"/>
</dbReference>
<reference evidence="4" key="1">
    <citation type="submission" date="2021-01" db="EMBL/GenBank/DDBJ databases">
        <title>Modified the classification status of verrucomicrobia.</title>
        <authorList>
            <person name="Feng X."/>
        </authorList>
    </citation>
    <scope>NUCLEOTIDE SEQUENCE</scope>
    <source>
        <strain evidence="4">KCTC 13126</strain>
    </source>
</reference>
<dbReference type="InterPro" id="IPR018247">
    <property type="entry name" value="EF_Hand_1_Ca_BS"/>
</dbReference>
<gene>
    <name evidence="4" type="ORF">JIN87_18600</name>
</gene>
<dbReference type="RefSeq" id="WP_200357113.1">
    <property type="nucleotide sequence ID" value="NZ_JAENIL010000037.1"/>
</dbReference>
<keyword evidence="2" id="KW-0472">Membrane</keyword>
<dbReference type="PANTHER" id="PTHR22576">
    <property type="entry name" value="MUCOSA ASSOCIATED LYMPHOID TISSUE LYMPHOMA TRANSLOCATION PROTEIN 1/PARACASPASE"/>
    <property type="match status" value="1"/>
</dbReference>
<dbReference type="InterPro" id="IPR029030">
    <property type="entry name" value="Caspase-like_dom_sf"/>
</dbReference>
<keyword evidence="2" id="KW-0812">Transmembrane</keyword>
<feature type="transmembrane region" description="Helical" evidence="2">
    <location>
        <begin position="438"/>
        <end position="463"/>
    </location>
</feature>
<dbReference type="PANTHER" id="PTHR22576:SF37">
    <property type="entry name" value="MUCOSA-ASSOCIATED LYMPHOID TISSUE LYMPHOMA TRANSLOCATION PROTEIN 1"/>
    <property type="match status" value="1"/>
</dbReference>
<evidence type="ECO:0000256" key="2">
    <source>
        <dbReference type="SAM" id="Phobius"/>
    </source>
</evidence>
<keyword evidence="2" id="KW-1133">Transmembrane helix</keyword>
<name>A0A934VSD4_9BACT</name>
<comment type="caution">
    <text evidence="4">The sequence shown here is derived from an EMBL/GenBank/DDBJ whole genome shotgun (WGS) entry which is preliminary data.</text>
</comment>
<dbReference type="AlphaFoldDB" id="A0A934VSD4"/>
<keyword evidence="5" id="KW-1185">Reference proteome</keyword>
<dbReference type="PROSITE" id="PS00018">
    <property type="entry name" value="EF_HAND_1"/>
    <property type="match status" value="1"/>
</dbReference>
<dbReference type="InterPro" id="IPR011600">
    <property type="entry name" value="Pept_C14_caspase"/>
</dbReference>
<dbReference type="Proteomes" id="UP000617628">
    <property type="component" value="Unassembled WGS sequence"/>
</dbReference>